<sequence length="542" mass="55715">MTALICLAVSGTRASAGNPPGVDGSGGQAVAYHPGGSVITDPVITGQAPSARFYRTGFDGYEPTLGVDSSGAVFADAVTRTTSVASGSTVIASMNQGQTWNNTNVTLPAANLTTHSETTDPYFYLDPTTNRIFLSDLKPPGQALSYSVDQGKTYTNTVAGLSLGDHQTIFAGPPPTGGTPPVGYPNVVYDCAIATGLSVAAVTTSCEKSLDGGLTWARTGPSPAADAYASGENSDPGDFGVPGNCEASTGHGYVGPDGTLYLGRGWCGQPWIAFSHDEGATWTRVKVATNGMAKGWDGLISHEAGVAADKFGNVYYTWVDHDRLPFLAVSRDGGKSWGSPLMIGPPGIKETNLPGIELSSSGRVVMVYNGSTNSPGAPFPGGEGPHFPPQAGDCVPFVTCAPPTAQYTNVTFNGYLTMTVDALDPNPVLYTASVNDPAHPLLKGVCGPDPERCQVGDFVDDAIGPDGTPWGVFVDACSNAAAVKGGSCTFPGEAVIGRLVGGPSLLESTPPTSIAEAPLSVLLIPLAVVGAAVVGRRRRRQR</sequence>
<protein>
    <submittedName>
        <fullName evidence="2">Exo-alpha-sialidase</fullName>
    </submittedName>
</protein>
<proteinExistence type="predicted"/>
<dbReference type="InterPro" id="IPR036278">
    <property type="entry name" value="Sialidase_sf"/>
</dbReference>
<reference evidence="2 3" key="1">
    <citation type="submission" date="2020-10" db="EMBL/GenBank/DDBJ databases">
        <title>Ca. Dormibacterota MAGs.</title>
        <authorList>
            <person name="Montgomery K."/>
        </authorList>
    </citation>
    <scope>NUCLEOTIDE SEQUENCE [LARGE SCALE GENOMIC DNA]</scope>
    <source>
        <strain evidence="2">Mitchell_Peninsula_5</strain>
    </source>
</reference>
<dbReference type="Gene3D" id="2.120.10.10">
    <property type="match status" value="1"/>
</dbReference>
<keyword evidence="1" id="KW-0812">Transmembrane</keyword>
<dbReference type="EMBL" id="JAEKNN010000010">
    <property type="protein sequence ID" value="MBJ7608317.1"/>
    <property type="molecule type" value="Genomic_DNA"/>
</dbReference>
<name>A0A934N8V3_9BACT</name>
<dbReference type="AlphaFoldDB" id="A0A934N8V3"/>
<keyword evidence="1" id="KW-1133">Transmembrane helix</keyword>
<accession>A0A934N8V3</accession>
<evidence type="ECO:0000313" key="2">
    <source>
        <dbReference type="EMBL" id="MBJ7608317.1"/>
    </source>
</evidence>
<dbReference type="CDD" id="cd15482">
    <property type="entry name" value="Sialidase_non-viral"/>
    <property type="match status" value="1"/>
</dbReference>
<dbReference type="Proteomes" id="UP000614410">
    <property type="component" value="Unassembled WGS sequence"/>
</dbReference>
<comment type="caution">
    <text evidence="2">The sequence shown here is derived from an EMBL/GenBank/DDBJ whole genome shotgun (WGS) entry which is preliminary data.</text>
</comment>
<keyword evidence="1" id="KW-0472">Membrane</keyword>
<evidence type="ECO:0000313" key="3">
    <source>
        <dbReference type="Proteomes" id="UP000614410"/>
    </source>
</evidence>
<evidence type="ECO:0000256" key="1">
    <source>
        <dbReference type="SAM" id="Phobius"/>
    </source>
</evidence>
<feature type="transmembrane region" description="Helical" evidence="1">
    <location>
        <begin position="517"/>
        <end position="535"/>
    </location>
</feature>
<dbReference type="Gene3D" id="2.130.10.10">
    <property type="entry name" value="YVTN repeat-like/Quinoprotein amine dehydrogenase"/>
    <property type="match status" value="1"/>
</dbReference>
<organism evidence="2 3">
    <name type="scientific">Candidatus Amunia macphersoniae</name>
    <dbReference type="NCBI Taxonomy" id="3127014"/>
    <lineage>
        <taxon>Bacteria</taxon>
        <taxon>Bacillati</taxon>
        <taxon>Candidatus Dormiibacterota</taxon>
        <taxon>Candidatus Dormibacteria</taxon>
        <taxon>Candidatus Aeolococcales</taxon>
        <taxon>Candidatus Aeolococcaceae</taxon>
        <taxon>Candidatus Amunia</taxon>
    </lineage>
</organism>
<dbReference type="SUPFAM" id="SSF50939">
    <property type="entry name" value="Sialidases"/>
    <property type="match status" value="1"/>
</dbReference>
<gene>
    <name evidence="2" type="ORF">JF887_02640</name>
</gene>
<dbReference type="InterPro" id="IPR015943">
    <property type="entry name" value="WD40/YVTN_repeat-like_dom_sf"/>
</dbReference>